<dbReference type="SMART" id="SM00449">
    <property type="entry name" value="SPRY"/>
    <property type="match status" value="1"/>
</dbReference>
<dbReference type="Pfam" id="PF13516">
    <property type="entry name" value="LRR_6"/>
    <property type="match status" value="1"/>
</dbReference>
<feature type="compositionally biased region" description="Polar residues" evidence="7">
    <location>
        <begin position="103"/>
        <end position="113"/>
    </location>
</feature>
<keyword evidence="4" id="KW-0677">Repeat</keyword>
<dbReference type="PROSITE" id="PS50188">
    <property type="entry name" value="B302_SPRY"/>
    <property type="match status" value="1"/>
</dbReference>
<dbReference type="SUPFAM" id="SSF49899">
    <property type="entry name" value="Concanavalin A-like lectins/glucanases"/>
    <property type="match status" value="1"/>
</dbReference>
<feature type="domain" description="NACHT" evidence="9">
    <location>
        <begin position="257"/>
        <end position="391"/>
    </location>
</feature>
<keyword evidence="6" id="KW-0067">ATP-binding</keyword>
<dbReference type="Pfam" id="PF17779">
    <property type="entry name" value="WHD_NOD2"/>
    <property type="match status" value="1"/>
</dbReference>
<name>A0A3B3IDK8_ORYLA</name>
<dbReference type="SMART" id="SM00368">
    <property type="entry name" value="LRR_RI"/>
    <property type="match status" value="7"/>
</dbReference>
<dbReference type="Pfam" id="PF05729">
    <property type="entry name" value="NACHT"/>
    <property type="match status" value="1"/>
</dbReference>
<dbReference type="Pfam" id="PF00622">
    <property type="entry name" value="SPRY"/>
    <property type="match status" value="1"/>
</dbReference>
<dbReference type="InParanoid" id="A0A3B3IDK8"/>
<keyword evidence="2" id="KW-0963">Cytoplasm</keyword>
<dbReference type="InterPro" id="IPR006574">
    <property type="entry name" value="PRY"/>
</dbReference>
<dbReference type="FunFam" id="2.60.120.920:FF:000055">
    <property type="entry name" value="Uncharacterized protein"/>
    <property type="match status" value="1"/>
</dbReference>
<evidence type="ECO:0000256" key="6">
    <source>
        <dbReference type="ARBA" id="ARBA00022840"/>
    </source>
</evidence>
<feature type="region of interest" description="Disordered" evidence="7">
    <location>
        <begin position="138"/>
        <end position="167"/>
    </location>
</feature>
<accession>A0A3B3IDK8</accession>
<keyword evidence="5" id="KW-0547">Nucleotide-binding</keyword>
<reference evidence="10 11" key="1">
    <citation type="journal article" date="2007" name="Nature">
        <title>The medaka draft genome and insights into vertebrate genome evolution.</title>
        <authorList>
            <person name="Kasahara M."/>
            <person name="Naruse K."/>
            <person name="Sasaki S."/>
            <person name="Nakatani Y."/>
            <person name="Qu W."/>
            <person name="Ahsan B."/>
            <person name="Yamada T."/>
            <person name="Nagayasu Y."/>
            <person name="Doi K."/>
            <person name="Kasai Y."/>
            <person name="Jindo T."/>
            <person name="Kobayashi D."/>
            <person name="Shimada A."/>
            <person name="Toyoda A."/>
            <person name="Kuroki Y."/>
            <person name="Fujiyama A."/>
            <person name="Sasaki T."/>
            <person name="Shimizu A."/>
            <person name="Asakawa S."/>
            <person name="Shimizu N."/>
            <person name="Hashimoto S."/>
            <person name="Yang J."/>
            <person name="Lee Y."/>
            <person name="Matsushima K."/>
            <person name="Sugano S."/>
            <person name="Sakaizumi M."/>
            <person name="Narita T."/>
            <person name="Ohishi K."/>
            <person name="Haga S."/>
            <person name="Ohta F."/>
            <person name="Nomoto H."/>
            <person name="Nogata K."/>
            <person name="Morishita T."/>
            <person name="Endo T."/>
            <person name="Shin-I T."/>
            <person name="Takeda H."/>
            <person name="Morishita S."/>
            <person name="Kohara Y."/>
        </authorList>
    </citation>
    <scope>NUCLEOTIDE SEQUENCE [LARGE SCALE GENOMIC DNA]</scope>
    <source>
        <strain evidence="10 11">Hd-rR</strain>
    </source>
</reference>
<dbReference type="InterPro" id="IPR051261">
    <property type="entry name" value="NLR"/>
</dbReference>
<dbReference type="InterPro" id="IPR001611">
    <property type="entry name" value="Leu-rich_rpt"/>
</dbReference>
<evidence type="ECO:0000256" key="2">
    <source>
        <dbReference type="ARBA" id="ARBA00022490"/>
    </source>
</evidence>
<dbReference type="Ensembl" id="ENSORLT00000028978.1">
    <property type="protein sequence ID" value="ENSORLP00000041991.1"/>
    <property type="gene ID" value="ENSORLG00000011492.2"/>
</dbReference>
<evidence type="ECO:0000256" key="4">
    <source>
        <dbReference type="ARBA" id="ARBA00022737"/>
    </source>
</evidence>
<evidence type="ECO:0000259" key="8">
    <source>
        <dbReference type="PROSITE" id="PS50188"/>
    </source>
</evidence>
<dbReference type="SMART" id="SM00589">
    <property type="entry name" value="PRY"/>
    <property type="match status" value="1"/>
</dbReference>
<organism evidence="10 11">
    <name type="scientific">Oryzias latipes</name>
    <name type="common">Japanese rice fish</name>
    <name type="synonym">Japanese killifish</name>
    <dbReference type="NCBI Taxonomy" id="8090"/>
    <lineage>
        <taxon>Eukaryota</taxon>
        <taxon>Metazoa</taxon>
        <taxon>Chordata</taxon>
        <taxon>Craniata</taxon>
        <taxon>Vertebrata</taxon>
        <taxon>Euteleostomi</taxon>
        <taxon>Actinopterygii</taxon>
        <taxon>Neopterygii</taxon>
        <taxon>Teleostei</taxon>
        <taxon>Neoteleostei</taxon>
        <taxon>Acanthomorphata</taxon>
        <taxon>Ovalentaria</taxon>
        <taxon>Atherinomorphae</taxon>
        <taxon>Beloniformes</taxon>
        <taxon>Adrianichthyidae</taxon>
        <taxon>Oryziinae</taxon>
        <taxon>Oryzias</taxon>
    </lineage>
</organism>
<dbReference type="SUPFAM" id="SSF52047">
    <property type="entry name" value="RNI-like"/>
    <property type="match status" value="1"/>
</dbReference>
<reference evidence="10" key="2">
    <citation type="submission" date="2025-08" db="UniProtKB">
        <authorList>
            <consortium name="Ensembl"/>
        </authorList>
    </citation>
    <scope>IDENTIFICATION</scope>
    <source>
        <strain evidence="10">Hd-rR</strain>
    </source>
</reference>
<comment type="subcellular location">
    <subcellularLocation>
        <location evidence="1">Cytoplasm</location>
    </subcellularLocation>
</comment>
<feature type="domain" description="B30.2/SPRY" evidence="8">
    <location>
        <begin position="996"/>
        <end position="1197"/>
    </location>
</feature>
<sequence>MLPLLSLIDQSNRMQVVTRRQTFPVKHHNPFTAMHHGPTHSRSPASPADEPEPKLWIQHPGPKSSESGCWSLRSNQSMEPPLAFGGQKTFPDESLIQHPGPKSSESGCWSLRSNQSMKPPLAFGNHRTFPDRSLVEDEGAAAGGDQTTKEQQTCLDSKQMDHHPLEKHRASVCEQRLRTWLKTNVQSVLEGVAHAGSSPLHETYTELHITEGGAGELGEEHEFRQIEVATRRADRPERTIREEDFFQATPEKPEPIRTVLTKGVAGIGKTSLTQKFTLDWAEGRTSQKIQFLFPFTFRELNVLQGRKFSLVGLVHHFFVETKEAGISAFDPFQVLFIFDGLDECRLPLDFRNNPVLSEVTEASLVEVLLTNLISGKLLPSARIWITSRPAAASQVPAEFVDLVTEVRGFADPQKEEYFRRRFRGEEQTERILSHIRTSRSLHVMCHIPVFCWVTATVLEDVLRSREAGELPRSLTEMYVHYLVVQTKQKKRKYDGGTEADPHWTEQNREMVESLAKLAFEQLQKGNLIFYECDLTECGIDISAASLYSGVFTQIFKKETALHQDKMFSFVHLSVQEFLAALHVHQTFINSGVNLLKETQTSFLTRQFSKRFIKPNLHHLHKYAVDAALQSPNGHLDLFLRFLLGLSLQTNQKLLQGLLTEGGSSSQSNQETLMHIHKKITEEELSTEKSINLFHCLNELNDDSLLKKIQEVLTSGHLHAEKLSSAQFQALVFLLLSSEEDLDVFDVQKFSTLEDVLLRLMPVVKASSKAVLSFCSLTERSCEALASVLTSRFCSLRDLDLSNNGLQESGGLELLWGGLQSPNCVLETLRLSGCLLSEKSLQCFHLQTRLRDLDLSNNPLQASVELLSAGLQGPQCHLETLRLQCCGLSEESCELLSAVLSSSSSLTDLDLSNNDLLDAGVKHLSAALKTLDCRLESLRLSGCQVSENGCVCLDAALSSNPSHLKELDLSYNCPGALGTKLLSAKREDPNCKLEALRLEPAGVQWLRPGLKKYVCELSFDPNTVHKNLKLSEDQRGVTFVEEEQPYPDHPDRFLKSHQLLCGNTLAGRCYWEAELTGGVHVSVSYRGTVRGGEGNHEWFGGNTQSWTLYFSQGSYSVWHNKKGKAVPSSSSSSSSGPHRVAVYLDHPAGTLSFYRVSSDMLTHLHTFSTTFTEPLRAGFGLWTWSGLPVASSVRLCSL</sequence>
<dbReference type="FunFam" id="3.80.10.10:FF:001634">
    <property type="entry name" value="Si:ch211-201o1.1"/>
    <property type="match status" value="1"/>
</dbReference>
<dbReference type="Bgee" id="ENSORLG00000011492">
    <property type="expression patterns" value="Expressed in pharyngeal gill and 11 other cell types or tissues"/>
</dbReference>
<dbReference type="InterPro" id="IPR029495">
    <property type="entry name" value="NACHT-assoc"/>
</dbReference>
<feature type="compositionally biased region" description="Polar residues" evidence="7">
    <location>
        <begin position="64"/>
        <end position="78"/>
    </location>
</feature>
<dbReference type="InterPro" id="IPR043136">
    <property type="entry name" value="B30.2/SPRY_sf"/>
</dbReference>
<dbReference type="GO" id="GO:0005737">
    <property type="term" value="C:cytoplasm"/>
    <property type="evidence" value="ECO:0007669"/>
    <property type="project" value="UniProtKB-SubCell"/>
</dbReference>
<evidence type="ECO:0000256" key="1">
    <source>
        <dbReference type="ARBA" id="ARBA00004496"/>
    </source>
</evidence>
<evidence type="ECO:0000256" key="3">
    <source>
        <dbReference type="ARBA" id="ARBA00022614"/>
    </source>
</evidence>
<dbReference type="PRINTS" id="PR01407">
    <property type="entry name" value="BUTYPHLNCDUF"/>
</dbReference>
<feature type="compositionally biased region" description="Basic and acidic residues" evidence="7">
    <location>
        <begin position="158"/>
        <end position="167"/>
    </location>
</feature>
<dbReference type="InterPro" id="IPR013320">
    <property type="entry name" value="ConA-like_dom_sf"/>
</dbReference>
<dbReference type="GeneTree" id="ENSGT01150000286915"/>
<dbReference type="InterPro" id="IPR027417">
    <property type="entry name" value="P-loop_NTPase"/>
</dbReference>
<dbReference type="InterPro" id="IPR003877">
    <property type="entry name" value="SPRY_dom"/>
</dbReference>
<dbReference type="PANTHER" id="PTHR24106">
    <property type="entry name" value="NACHT, LRR AND CARD DOMAINS-CONTAINING"/>
    <property type="match status" value="1"/>
</dbReference>
<dbReference type="Gene3D" id="2.60.120.920">
    <property type="match status" value="1"/>
</dbReference>
<dbReference type="InterPro" id="IPR001870">
    <property type="entry name" value="B30.2/SPRY"/>
</dbReference>
<dbReference type="SMART" id="SM01288">
    <property type="entry name" value="FISNA"/>
    <property type="match status" value="1"/>
</dbReference>
<dbReference type="AlphaFoldDB" id="A0A3B3IDK8"/>
<dbReference type="Gene3D" id="3.80.10.10">
    <property type="entry name" value="Ribonuclease Inhibitor"/>
    <property type="match status" value="1"/>
</dbReference>
<dbReference type="InterPro" id="IPR003879">
    <property type="entry name" value="Butyrophylin_SPRY"/>
</dbReference>
<dbReference type="InterPro" id="IPR041075">
    <property type="entry name" value="NOD1/2_WH"/>
</dbReference>
<evidence type="ECO:0000313" key="11">
    <source>
        <dbReference type="Proteomes" id="UP000001038"/>
    </source>
</evidence>
<dbReference type="Pfam" id="PF14484">
    <property type="entry name" value="FISNA"/>
    <property type="match status" value="1"/>
</dbReference>
<dbReference type="Pfam" id="PF17776">
    <property type="entry name" value="NLRC4_HD2"/>
    <property type="match status" value="1"/>
</dbReference>
<proteinExistence type="predicted"/>
<feature type="region of interest" description="Disordered" evidence="7">
    <location>
        <begin position="28"/>
        <end position="113"/>
    </location>
</feature>
<evidence type="ECO:0000256" key="5">
    <source>
        <dbReference type="ARBA" id="ARBA00022741"/>
    </source>
</evidence>
<dbReference type="Gene3D" id="3.40.50.300">
    <property type="entry name" value="P-loop containing nucleotide triphosphate hydrolases"/>
    <property type="match status" value="1"/>
</dbReference>
<reference evidence="10" key="3">
    <citation type="submission" date="2025-09" db="UniProtKB">
        <authorList>
            <consortium name="Ensembl"/>
        </authorList>
    </citation>
    <scope>IDENTIFICATION</scope>
    <source>
        <strain evidence="10">Hd-rR</strain>
    </source>
</reference>
<feature type="compositionally biased region" description="Polar residues" evidence="7">
    <location>
        <begin position="145"/>
        <end position="156"/>
    </location>
</feature>
<dbReference type="Proteomes" id="UP000001038">
    <property type="component" value="Chromosome 10"/>
</dbReference>
<gene>
    <name evidence="10" type="primary">LOC101174032</name>
</gene>
<evidence type="ECO:0008006" key="12">
    <source>
        <dbReference type="Google" id="ProtNLM"/>
    </source>
</evidence>
<dbReference type="FunFam" id="3.40.50.300:FF:001524">
    <property type="entry name" value="Si:dkey-126g1.7"/>
    <property type="match status" value="1"/>
</dbReference>
<dbReference type="FunCoup" id="A0A3B3IDK8">
    <property type="interactions" value="6"/>
</dbReference>
<dbReference type="PROSITE" id="PS51450">
    <property type="entry name" value="LRR"/>
    <property type="match status" value="1"/>
</dbReference>
<evidence type="ECO:0000256" key="7">
    <source>
        <dbReference type="SAM" id="MobiDB-lite"/>
    </source>
</evidence>
<dbReference type="InterPro" id="IPR007111">
    <property type="entry name" value="NACHT_NTPase"/>
</dbReference>
<keyword evidence="11" id="KW-1185">Reference proteome</keyword>
<evidence type="ECO:0000259" key="9">
    <source>
        <dbReference type="PROSITE" id="PS50837"/>
    </source>
</evidence>
<dbReference type="InterPro" id="IPR032675">
    <property type="entry name" value="LRR_dom_sf"/>
</dbReference>
<dbReference type="CDD" id="cd16040">
    <property type="entry name" value="SPRY_PRY_SNTX"/>
    <property type="match status" value="1"/>
</dbReference>
<dbReference type="PROSITE" id="PS50837">
    <property type="entry name" value="NACHT"/>
    <property type="match status" value="1"/>
</dbReference>
<protein>
    <recommendedName>
        <fullName evidence="12">B30.2/SPRY domain-containing protein</fullName>
    </recommendedName>
</protein>
<dbReference type="InterPro" id="IPR041267">
    <property type="entry name" value="NLRP_HD2"/>
</dbReference>
<dbReference type="GO" id="GO:0005524">
    <property type="term" value="F:ATP binding"/>
    <property type="evidence" value="ECO:0007669"/>
    <property type="project" value="UniProtKB-KW"/>
</dbReference>
<evidence type="ECO:0000313" key="10">
    <source>
        <dbReference type="Ensembl" id="ENSORLP00000041991.1"/>
    </source>
</evidence>
<dbReference type="Pfam" id="PF13765">
    <property type="entry name" value="PRY"/>
    <property type="match status" value="1"/>
</dbReference>
<keyword evidence="3" id="KW-0433">Leucine-rich repeat</keyword>